<dbReference type="PANTHER" id="PTHR22726">
    <property type="entry name" value="METALLOENDOPEPTIDASE OMA1"/>
    <property type="match status" value="1"/>
</dbReference>
<name>A0A923PND3_9BACT</name>
<protein>
    <recommendedName>
        <fullName evidence="4">Peptidase M48 domain-containing protein</fullName>
    </recommendedName>
</protein>
<dbReference type="GO" id="GO:0016020">
    <property type="term" value="C:membrane"/>
    <property type="evidence" value="ECO:0007669"/>
    <property type="project" value="TreeGrafter"/>
</dbReference>
<keyword evidence="1" id="KW-0732">Signal</keyword>
<organism evidence="2 3">
    <name type="scientific">Neolewinella lacunae</name>
    <dbReference type="NCBI Taxonomy" id="1517758"/>
    <lineage>
        <taxon>Bacteria</taxon>
        <taxon>Pseudomonadati</taxon>
        <taxon>Bacteroidota</taxon>
        <taxon>Saprospiria</taxon>
        <taxon>Saprospirales</taxon>
        <taxon>Lewinellaceae</taxon>
        <taxon>Neolewinella</taxon>
    </lineage>
</organism>
<accession>A0A923PND3</accession>
<feature type="signal peptide" evidence="1">
    <location>
        <begin position="1"/>
        <end position="21"/>
    </location>
</feature>
<dbReference type="GO" id="GO:0051603">
    <property type="term" value="P:proteolysis involved in protein catabolic process"/>
    <property type="evidence" value="ECO:0007669"/>
    <property type="project" value="TreeGrafter"/>
</dbReference>
<dbReference type="EMBL" id="JACSIT010000141">
    <property type="protein sequence ID" value="MBC6995901.1"/>
    <property type="molecule type" value="Genomic_DNA"/>
</dbReference>
<dbReference type="RefSeq" id="WP_187467917.1">
    <property type="nucleotide sequence ID" value="NZ_JACSIT010000141.1"/>
</dbReference>
<dbReference type="AlphaFoldDB" id="A0A923PND3"/>
<feature type="chain" id="PRO_5036766213" description="Peptidase M48 domain-containing protein" evidence="1">
    <location>
        <begin position="22"/>
        <end position="213"/>
    </location>
</feature>
<keyword evidence="3" id="KW-1185">Reference proteome</keyword>
<comment type="caution">
    <text evidence="2">The sequence shown here is derived from an EMBL/GenBank/DDBJ whole genome shotgun (WGS) entry which is preliminary data.</text>
</comment>
<evidence type="ECO:0008006" key="4">
    <source>
        <dbReference type="Google" id="ProtNLM"/>
    </source>
</evidence>
<dbReference type="GO" id="GO:0004222">
    <property type="term" value="F:metalloendopeptidase activity"/>
    <property type="evidence" value="ECO:0007669"/>
    <property type="project" value="TreeGrafter"/>
</dbReference>
<dbReference type="PANTHER" id="PTHR22726:SF1">
    <property type="entry name" value="METALLOENDOPEPTIDASE OMA1, MITOCHONDRIAL"/>
    <property type="match status" value="1"/>
</dbReference>
<dbReference type="Proteomes" id="UP000650081">
    <property type="component" value="Unassembled WGS sequence"/>
</dbReference>
<evidence type="ECO:0000313" key="2">
    <source>
        <dbReference type="EMBL" id="MBC6995901.1"/>
    </source>
</evidence>
<dbReference type="InterPro" id="IPR051156">
    <property type="entry name" value="Mito/Outer_Membr_Metalloprot"/>
</dbReference>
<proteinExistence type="predicted"/>
<evidence type="ECO:0000313" key="3">
    <source>
        <dbReference type="Proteomes" id="UP000650081"/>
    </source>
</evidence>
<evidence type="ECO:0000256" key="1">
    <source>
        <dbReference type="SAM" id="SignalP"/>
    </source>
</evidence>
<reference evidence="2" key="1">
    <citation type="submission" date="2020-08" db="EMBL/GenBank/DDBJ databases">
        <title>Lewinella bacteria from marine environments.</title>
        <authorList>
            <person name="Zhong Y."/>
        </authorList>
    </citation>
    <scope>NUCLEOTIDE SEQUENCE</scope>
    <source>
        <strain evidence="2">KCTC 42187</strain>
    </source>
</reference>
<gene>
    <name evidence="2" type="ORF">H9S92_17165</name>
</gene>
<sequence length="213" mass="24088">MNVVRIFIFHLCLIALSPLVAQSFHSTPTAIDAELECQLPAEMQEIYCEDEAVLQRLLEVICGPNGLWAADFRVRVVVNKDGTPLDNALTCERNGKIWIGWALLQKVSDDALAVLLFHEVGHRYPRAVENAAWLTPQERAVLDDLNSSQRSEIQADLAAYGFLLKAGYAPERIRRAFWEIKKVLKSGPHQFHSLTHPSMEQREIILNGFLSRN</sequence>